<reference evidence="3 4" key="1">
    <citation type="submission" date="2014-06" db="EMBL/GenBank/DDBJ databases">
        <title>Evolutionary Origins and Diversification of the Mycorrhizal Mutualists.</title>
        <authorList>
            <consortium name="DOE Joint Genome Institute"/>
            <consortium name="Mycorrhizal Genomics Consortium"/>
            <person name="Kohler A."/>
            <person name="Kuo A."/>
            <person name="Nagy L.G."/>
            <person name="Floudas D."/>
            <person name="Copeland A."/>
            <person name="Barry K.W."/>
            <person name="Cichocki N."/>
            <person name="Veneault-Fourrey C."/>
            <person name="LaButti K."/>
            <person name="Lindquist E.A."/>
            <person name="Lipzen A."/>
            <person name="Lundell T."/>
            <person name="Morin E."/>
            <person name="Murat C."/>
            <person name="Riley R."/>
            <person name="Ohm R."/>
            <person name="Sun H."/>
            <person name="Tunlid A."/>
            <person name="Henrissat B."/>
            <person name="Grigoriev I.V."/>
            <person name="Hibbett D.S."/>
            <person name="Martin F."/>
        </authorList>
    </citation>
    <scope>NUCLEOTIDE SEQUENCE [LARGE SCALE GENOMIC DNA]</scope>
    <source>
        <strain evidence="3 4">SS14</strain>
    </source>
</reference>
<proteinExistence type="predicted"/>
<feature type="transmembrane region" description="Helical" evidence="2">
    <location>
        <begin position="102"/>
        <end position="122"/>
    </location>
</feature>
<keyword evidence="4" id="KW-1185">Reference proteome</keyword>
<evidence type="ECO:0000256" key="2">
    <source>
        <dbReference type="SAM" id="Phobius"/>
    </source>
</evidence>
<keyword evidence="2" id="KW-0812">Transmembrane</keyword>
<feature type="transmembrane region" description="Helical" evidence="2">
    <location>
        <begin position="21"/>
        <end position="40"/>
    </location>
</feature>
<dbReference type="OrthoDB" id="3250682at2759"/>
<evidence type="ECO:0000313" key="4">
    <source>
        <dbReference type="Proteomes" id="UP000054279"/>
    </source>
</evidence>
<evidence type="ECO:0000256" key="1">
    <source>
        <dbReference type="SAM" id="MobiDB-lite"/>
    </source>
</evidence>
<gene>
    <name evidence="3" type="ORF">M422DRAFT_275206</name>
</gene>
<protein>
    <submittedName>
        <fullName evidence="3">Uncharacterized protein</fullName>
    </submittedName>
</protein>
<accession>A0A0C9UF44</accession>
<name>A0A0C9UF44_SPHS4</name>
<evidence type="ECO:0000313" key="3">
    <source>
        <dbReference type="EMBL" id="KIJ24096.1"/>
    </source>
</evidence>
<organism evidence="3 4">
    <name type="scientific">Sphaerobolus stellatus (strain SS14)</name>
    <dbReference type="NCBI Taxonomy" id="990650"/>
    <lineage>
        <taxon>Eukaryota</taxon>
        <taxon>Fungi</taxon>
        <taxon>Dikarya</taxon>
        <taxon>Basidiomycota</taxon>
        <taxon>Agaricomycotina</taxon>
        <taxon>Agaricomycetes</taxon>
        <taxon>Phallomycetidae</taxon>
        <taxon>Geastrales</taxon>
        <taxon>Sphaerobolaceae</taxon>
        <taxon>Sphaerobolus</taxon>
    </lineage>
</organism>
<keyword evidence="2" id="KW-0472">Membrane</keyword>
<keyword evidence="2" id="KW-1133">Transmembrane helix</keyword>
<feature type="transmembrane region" description="Helical" evidence="2">
    <location>
        <begin position="183"/>
        <end position="205"/>
    </location>
</feature>
<dbReference type="EMBL" id="KN837534">
    <property type="protein sequence ID" value="KIJ24096.1"/>
    <property type="molecule type" value="Genomic_DNA"/>
</dbReference>
<dbReference type="Proteomes" id="UP000054279">
    <property type="component" value="Unassembled WGS sequence"/>
</dbReference>
<feature type="transmembrane region" description="Helical" evidence="2">
    <location>
        <begin position="142"/>
        <end position="162"/>
    </location>
</feature>
<dbReference type="HOGENOM" id="CLU_044614_3_0_1"/>
<dbReference type="AlphaFoldDB" id="A0A0C9UF44"/>
<sequence length="309" mass="34128">MYLFLVRRKAGDSTYTSRSPNPLILGSICIFVTITAHWCFTFKRLFQAFVTYKEGQASLEFYEDLTQTTEVVKTGFLVASLCLGDAMIIYRLWIVWGYNKRVIIFPICTLIGLTVCGTGITYQFTRYTPGENVFISIAGRWITSDCVFTLCTNVYSTVFIGYRIWKVNRASAKYAGGRSLDNVLGIIIESAAIYTSWTIFFFASYQSQSNLQFIAVDCWSSASGIAAMFINVRVGLGWATKAVPSIEASIGSQNGRGLDGRDAYHMRPLAVNITHIVTEEGDGTYYNSLDGPGKDSESASTGKAAGIHV</sequence>
<feature type="region of interest" description="Disordered" evidence="1">
    <location>
        <begin position="287"/>
        <end position="309"/>
    </location>
</feature>
<feature type="transmembrane region" description="Helical" evidence="2">
    <location>
        <begin position="71"/>
        <end position="90"/>
    </location>
</feature>